<reference evidence="1 2" key="1">
    <citation type="submission" date="2018-10" db="EMBL/GenBank/DDBJ databases">
        <title>Aeromicrobium sp. 9W16Y-2 whole genome shotgun sequence.</title>
        <authorList>
            <person name="Li F."/>
        </authorList>
    </citation>
    <scope>NUCLEOTIDE SEQUENCE [LARGE SCALE GENOMIC DNA]</scope>
    <source>
        <strain evidence="1 2">9W16Y-2</strain>
    </source>
</reference>
<sequence>MDALRALLAASAGQLPEDTVERLGGWKRVADELPRGVDDPASVVLIRILAQDAAAGGPDVAAALPAIVDAVLAMESPGGFSESVDALVASPAVLGVVADGLADGLLAQVAAFVDLDDPSARDVWRAATALEAVTRLNVGGYGSKFSLLATLERFRAPAPKRLAAAVVRSVGTAVDHWHEAASLTKVVEVISGLKAPTGPQAADADPEDVASDASWVLANIELVQALRAATRQSMLSHLESSVRYLSLGVETYDRDDARVLAPIVGAVGALTRAEPGVAALDVALPSAGDLEQLVDQQTKLNVSLSGLNHWYADVKRQTTAAWVMLVEDLARAREQLAKEAFYRPEAIIDDLLNVYRASRSVEIVRRVEDFDGVLEVVQPVIEAGFASNTGFVANLAEYTRRLEERLEQVEDEERVVLVEQHAVAAEVLTEARAVLARGEPPGKGGGGTATAPLPRRLEELFGSDPAAIAKLAELGQDRLARLEEAVESTSAARHSTLQEARVLRSLESALSASTDYVGKVKIAIDELVLAMVRFVGSRQNAQESRRPYLFDPLASESALHEDLYDYLSYAVGPLLDIEVQQVGGGRADLRVKYGGFSVYLELKSDDTMKPLSDKGAYLQQAVTYQATDVRIGFVVALRVKAFPQAGAHPHLTSLFTHATADVAGDADKRHLVLVEVPGNRSSPSAKKAKV</sequence>
<protein>
    <submittedName>
        <fullName evidence="1">Uncharacterized protein</fullName>
    </submittedName>
</protein>
<dbReference type="OrthoDB" id="3647959at2"/>
<gene>
    <name evidence="1" type="ORF">D9V41_08735</name>
</gene>
<comment type="caution">
    <text evidence="1">The sequence shown here is derived from an EMBL/GenBank/DDBJ whole genome shotgun (WGS) entry which is preliminary data.</text>
</comment>
<evidence type="ECO:0000313" key="2">
    <source>
        <dbReference type="Proteomes" id="UP000282515"/>
    </source>
</evidence>
<proteinExistence type="predicted"/>
<dbReference type="RefSeq" id="WP_121794169.1">
    <property type="nucleotide sequence ID" value="NZ_RDBF01000005.1"/>
</dbReference>
<accession>A0A3L8PMI5</accession>
<organism evidence="1 2">
    <name type="scientific">Aeromicrobium phragmitis</name>
    <dbReference type="NCBI Taxonomy" id="2478914"/>
    <lineage>
        <taxon>Bacteria</taxon>
        <taxon>Bacillati</taxon>
        <taxon>Actinomycetota</taxon>
        <taxon>Actinomycetes</taxon>
        <taxon>Propionibacteriales</taxon>
        <taxon>Nocardioidaceae</taxon>
        <taxon>Aeromicrobium</taxon>
    </lineage>
</organism>
<keyword evidence="2" id="KW-1185">Reference proteome</keyword>
<dbReference type="Proteomes" id="UP000282515">
    <property type="component" value="Unassembled WGS sequence"/>
</dbReference>
<dbReference type="EMBL" id="RDBF01000005">
    <property type="protein sequence ID" value="RLV55973.1"/>
    <property type="molecule type" value="Genomic_DNA"/>
</dbReference>
<dbReference type="AlphaFoldDB" id="A0A3L8PMI5"/>
<name>A0A3L8PMI5_9ACTN</name>
<evidence type="ECO:0000313" key="1">
    <source>
        <dbReference type="EMBL" id="RLV55973.1"/>
    </source>
</evidence>